<dbReference type="Pfam" id="PF22041">
    <property type="entry name" value="GST_C_7"/>
    <property type="match status" value="1"/>
</dbReference>
<sequence>MSQPIILYDIPATDPKRKAWSPNTWKARYSLNFKGLPYKTEWVEYPDIESVCTKIGAGPSSTRPDGSPGYTLPVIYDPSTKSVVADSLNIAKYLDKTYPDTPKLLPAGTEAFQSMFLGNVAPAISLPLLKILFHRQCTGLNDPSEKYFRSTREKMFGKKLEDMGGEEEWNKLEPALAKLNGWLSANGPGRDDLLTGDRIIFADIQLASLLIWAKVVCGEDSEDWKRLASLHDGKWKRFLAQFEKYGAVDI</sequence>
<dbReference type="SUPFAM" id="SSF52833">
    <property type="entry name" value="Thioredoxin-like"/>
    <property type="match status" value="1"/>
</dbReference>
<keyword evidence="3" id="KW-1185">Reference proteome</keyword>
<evidence type="ECO:0000313" key="3">
    <source>
        <dbReference type="Proteomes" id="UP000309038"/>
    </source>
</evidence>
<dbReference type="InterPro" id="IPR054416">
    <property type="entry name" value="GST_UstS-like_C"/>
</dbReference>
<dbReference type="Gene3D" id="3.40.30.10">
    <property type="entry name" value="Glutaredoxin"/>
    <property type="match status" value="1"/>
</dbReference>
<comment type="caution">
    <text evidence="2">The sequence shown here is derived from an EMBL/GenBank/DDBJ whole genome shotgun (WGS) entry which is preliminary data.</text>
</comment>
<dbReference type="EMBL" id="SGPJ01000178">
    <property type="protein sequence ID" value="THG97267.1"/>
    <property type="molecule type" value="Genomic_DNA"/>
</dbReference>
<gene>
    <name evidence="2" type="ORF">EW026_g4704</name>
</gene>
<reference evidence="2 3" key="1">
    <citation type="submission" date="2019-02" db="EMBL/GenBank/DDBJ databases">
        <title>Genome sequencing of the rare red list fungi Phlebia centrifuga.</title>
        <authorList>
            <person name="Buettner E."/>
            <person name="Kellner H."/>
        </authorList>
    </citation>
    <scope>NUCLEOTIDE SEQUENCE [LARGE SCALE GENOMIC DNA]</scope>
    <source>
        <strain evidence="2 3">DSM 108282</strain>
    </source>
</reference>
<dbReference type="Gene3D" id="1.20.1050.10">
    <property type="match status" value="1"/>
</dbReference>
<accession>A0A4S4KI35</accession>
<evidence type="ECO:0000313" key="2">
    <source>
        <dbReference type="EMBL" id="THG97267.1"/>
    </source>
</evidence>
<protein>
    <recommendedName>
        <fullName evidence="1">GST N-terminal domain-containing protein</fullName>
    </recommendedName>
</protein>
<proteinExistence type="predicted"/>
<organism evidence="2 3">
    <name type="scientific">Hermanssonia centrifuga</name>
    <dbReference type="NCBI Taxonomy" id="98765"/>
    <lineage>
        <taxon>Eukaryota</taxon>
        <taxon>Fungi</taxon>
        <taxon>Dikarya</taxon>
        <taxon>Basidiomycota</taxon>
        <taxon>Agaricomycotina</taxon>
        <taxon>Agaricomycetes</taxon>
        <taxon>Polyporales</taxon>
        <taxon>Meruliaceae</taxon>
        <taxon>Hermanssonia</taxon>
    </lineage>
</organism>
<dbReference type="Pfam" id="PF13409">
    <property type="entry name" value="GST_N_2"/>
    <property type="match status" value="1"/>
</dbReference>
<dbReference type="Proteomes" id="UP000309038">
    <property type="component" value="Unassembled WGS sequence"/>
</dbReference>
<dbReference type="InterPro" id="IPR004045">
    <property type="entry name" value="Glutathione_S-Trfase_N"/>
</dbReference>
<evidence type="ECO:0000259" key="1">
    <source>
        <dbReference type="PROSITE" id="PS50404"/>
    </source>
</evidence>
<feature type="domain" description="GST N-terminal" evidence="1">
    <location>
        <begin position="11"/>
        <end position="102"/>
    </location>
</feature>
<dbReference type="PROSITE" id="PS50404">
    <property type="entry name" value="GST_NTER"/>
    <property type="match status" value="1"/>
</dbReference>
<dbReference type="InterPro" id="IPR036249">
    <property type="entry name" value="Thioredoxin-like_sf"/>
</dbReference>
<name>A0A4S4KI35_9APHY</name>
<dbReference type="SUPFAM" id="SSF47616">
    <property type="entry name" value="GST C-terminal domain-like"/>
    <property type="match status" value="1"/>
</dbReference>
<dbReference type="CDD" id="cd03038">
    <property type="entry name" value="GST_N_etherase_LigE"/>
    <property type="match status" value="1"/>
</dbReference>
<dbReference type="InterPro" id="IPR036282">
    <property type="entry name" value="Glutathione-S-Trfase_C_sf"/>
</dbReference>
<dbReference type="AlphaFoldDB" id="A0A4S4KI35"/>